<organism evidence="2 3">
    <name type="scientific">Clavibacter michiganensis</name>
    <dbReference type="NCBI Taxonomy" id="28447"/>
    <lineage>
        <taxon>Bacteria</taxon>
        <taxon>Bacillati</taxon>
        <taxon>Actinomycetota</taxon>
        <taxon>Actinomycetes</taxon>
        <taxon>Micrococcales</taxon>
        <taxon>Microbacteriaceae</taxon>
        <taxon>Clavibacter</taxon>
    </lineage>
</organism>
<dbReference type="EMBL" id="MDHJ01000001">
    <property type="protein sequence ID" value="OUE08932.1"/>
    <property type="molecule type" value="Genomic_DNA"/>
</dbReference>
<evidence type="ECO:0000313" key="3">
    <source>
        <dbReference type="Proteomes" id="UP000195106"/>
    </source>
</evidence>
<accession>A0A251XTP1</accession>
<dbReference type="PANTHER" id="PTHR48098">
    <property type="entry name" value="ENTEROCHELIN ESTERASE-RELATED"/>
    <property type="match status" value="1"/>
</dbReference>
<keyword evidence="1" id="KW-0812">Transmembrane</keyword>
<dbReference type="InterPro" id="IPR029058">
    <property type="entry name" value="AB_hydrolase_fold"/>
</dbReference>
<evidence type="ECO:0000256" key="1">
    <source>
        <dbReference type="SAM" id="Phobius"/>
    </source>
</evidence>
<keyword evidence="1" id="KW-1133">Transmembrane helix</keyword>
<evidence type="ECO:0000313" key="2">
    <source>
        <dbReference type="EMBL" id="OUE08932.1"/>
    </source>
</evidence>
<dbReference type="PANTHER" id="PTHR48098:SF1">
    <property type="entry name" value="DIACYLGLYCEROL ACYLTRANSFERASE_MYCOLYLTRANSFERASE AG85A"/>
    <property type="match status" value="1"/>
</dbReference>
<feature type="transmembrane region" description="Helical" evidence="1">
    <location>
        <begin position="89"/>
        <end position="107"/>
    </location>
</feature>
<sequence>MLHDLADLPLISPATVTVAAIAPLVLLVLLALVAMRARRLRGARPADPRRALAEAALAAGLGALAGLALAFVLGDVLDLFGVVLSTGTRGWTALGGTGLGLALLALARGRRSVTGVGGTRPASRSLRALHTALGVLLVPLVVLAAAVGINADIQQYPNVAAAFGLTRVLPLDLGALPSPDGAAPAAAGPIEEAWSASGSLPVHGRLGSTAIPATQSGFAARDALVYLPPAALVADAPALPVVIAMSGQPGSPIDLVDSGRLDRIMDAYAAVHHGLAPIVVVPDQLGAPDQNPMCVDSPLGDSATYLTVDVPEWIRTHLRVLPDRSAWSIMGFSQGGTCAAQLGSAHPELFGSLVDISGEAAPTIGDDTVAVAFGGSEAQYAAAAPAAIMATRTPYADMAGFFCVGEDDEQYRPQVEQVEAAAGAAGMTTRISTSPGTAHDWGTVQWCAQDALPALGQRLGIAR</sequence>
<gene>
    <name evidence="2" type="ORF">CMsap09_08305</name>
</gene>
<feature type="transmembrane region" description="Helical" evidence="1">
    <location>
        <begin position="128"/>
        <end position="149"/>
    </location>
</feature>
<feature type="transmembrane region" description="Helical" evidence="1">
    <location>
        <begin position="12"/>
        <end position="34"/>
    </location>
</feature>
<dbReference type="SUPFAM" id="SSF53474">
    <property type="entry name" value="alpha/beta-Hydrolases"/>
    <property type="match status" value="1"/>
</dbReference>
<protein>
    <submittedName>
        <fullName evidence="2">Putative esterase</fullName>
    </submittedName>
</protein>
<comment type="caution">
    <text evidence="2">The sequence shown here is derived from an EMBL/GenBank/DDBJ whole genome shotgun (WGS) entry which is preliminary data.</text>
</comment>
<reference evidence="2 3" key="1">
    <citation type="submission" date="2016-08" db="EMBL/GenBank/DDBJ databases">
        <title>Genome sequence of Clavibacter michiganensis spp. strain CASJ009.</title>
        <authorList>
            <person name="Thapa S.P."/>
            <person name="Coaker G."/>
        </authorList>
    </citation>
    <scope>NUCLEOTIDE SEQUENCE [LARGE SCALE GENOMIC DNA]</scope>
    <source>
        <strain evidence="2">CASJ009</strain>
    </source>
</reference>
<dbReference type="Gene3D" id="3.40.50.1820">
    <property type="entry name" value="alpha/beta hydrolase"/>
    <property type="match status" value="1"/>
</dbReference>
<dbReference type="Pfam" id="PF00756">
    <property type="entry name" value="Esterase"/>
    <property type="match status" value="1"/>
</dbReference>
<dbReference type="InterPro" id="IPR000801">
    <property type="entry name" value="Esterase-like"/>
</dbReference>
<dbReference type="AlphaFoldDB" id="A0A251XTP1"/>
<dbReference type="GO" id="GO:0016747">
    <property type="term" value="F:acyltransferase activity, transferring groups other than amino-acyl groups"/>
    <property type="evidence" value="ECO:0007669"/>
    <property type="project" value="TreeGrafter"/>
</dbReference>
<keyword evidence="1" id="KW-0472">Membrane</keyword>
<feature type="transmembrane region" description="Helical" evidence="1">
    <location>
        <begin position="55"/>
        <end position="77"/>
    </location>
</feature>
<name>A0A251XTP1_9MICO</name>
<proteinExistence type="predicted"/>
<dbReference type="InterPro" id="IPR050583">
    <property type="entry name" value="Mycobacterial_A85_antigen"/>
</dbReference>
<dbReference type="Proteomes" id="UP000195106">
    <property type="component" value="Unassembled WGS sequence"/>
</dbReference>